<proteinExistence type="inferred from homology"/>
<dbReference type="PANTHER" id="PTHR24369">
    <property type="entry name" value="ANTIGEN BSP, PUTATIVE-RELATED"/>
    <property type="match status" value="1"/>
</dbReference>
<dbReference type="InterPro" id="IPR001611">
    <property type="entry name" value="Leu-rich_rpt"/>
</dbReference>
<dbReference type="AlphaFoldDB" id="A0A6J8AH71"/>
<dbReference type="SUPFAM" id="SSF52200">
    <property type="entry name" value="Toll/Interleukin receptor TIR domain"/>
    <property type="match status" value="1"/>
</dbReference>
<feature type="signal peptide" evidence="5">
    <location>
        <begin position="1"/>
        <end position="16"/>
    </location>
</feature>
<evidence type="ECO:0000256" key="2">
    <source>
        <dbReference type="ARBA" id="ARBA00022614"/>
    </source>
</evidence>
<evidence type="ECO:0000256" key="5">
    <source>
        <dbReference type="SAM" id="SignalP"/>
    </source>
</evidence>
<dbReference type="Pfam" id="PF13855">
    <property type="entry name" value="LRR_8"/>
    <property type="match status" value="1"/>
</dbReference>
<dbReference type="Gene3D" id="3.40.50.10140">
    <property type="entry name" value="Toll/interleukin-1 receptor homology (TIR) domain"/>
    <property type="match status" value="1"/>
</dbReference>
<evidence type="ECO:0000313" key="7">
    <source>
        <dbReference type="EMBL" id="CAC5367128.1"/>
    </source>
</evidence>
<protein>
    <recommendedName>
        <fullName evidence="6">TIR domain-containing protein</fullName>
    </recommendedName>
</protein>
<evidence type="ECO:0000259" key="6">
    <source>
        <dbReference type="PROSITE" id="PS50104"/>
    </source>
</evidence>
<dbReference type="Proteomes" id="UP000507470">
    <property type="component" value="Unassembled WGS sequence"/>
</dbReference>
<dbReference type="PROSITE" id="PS50104">
    <property type="entry name" value="TIR"/>
    <property type="match status" value="1"/>
</dbReference>
<evidence type="ECO:0000313" key="8">
    <source>
        <dbReference type="Proteomes" id="UP000507470"/>
    </source>
</evidence>
<dbReference type="OrthoDB" id="6054497at2759"/>
<dbReference type="InterPro" id="IPR035897">
    <property type="entry name" value="Toll_tir_struct_dom_sf"/>
</dbReference>
<comment type="similarity">
    <text evidence="1">Belongs to the Toll-like receptor family.</text>
</comment>
<reference evidence="7 8" key="1">
    <citation type="submission" date="2020-06" db="EMBL/GenBank/DDBJ databases">
        <authorList>
            <person name="Li R."/>
            <person name="Bekaert M."/>
        </authorList>
    </citation>
    <scope>NUCLEOTIDE SEQUENCE [LARGE SCALE GENOMIC DNA]</scope>
    <source>
        <strain evidence="8">wild</strain>
    </source>
</reference>
<evidence type="ECO:0000256" key="1">
    <source>
        <dbReference type="ARBA" id="ARBA00009634"/>
    </source>
</evidence>
<dbReference type="Gene3D" id="3.80.10.10">
    <property type="entry name" value="Ribonuclease Inhibitor"/>
    <property type="match status" value="3"/>
</dbReference>
<evidence type="ECO:0000256" key="3">
    <source>
        <dbReference type="ARBA" id="ARBA00022729"/>
    </source>
</evidence>
<dbReference type="EMBL" id="CACVKT020001354">
    <property type="protein sequence ID" value="CAC5367128.1"/>
    <property type="molecule type" value="Genomic_DNA"/>
</dbReference>
<dbReference type="SUPFAM" id="SSF52058">
    <property type="entry name" value="L domain-like"/>
    <property type="match status" value="2"/>
</dbReference>
<feature type="domain" description="TIR" evidence="6">
    <location>
        <begin position="582"/>
        <end position="718"/>
    </location>
</feature>
<gene>
    <name evidence="7" type="ORF">MCOR_7161</name>
</gene>
<keyword evidence="2" id="KW-0433">Leucine-rich repeat</keyword>
<keyword evidence="4" id="KW-0677">Repeat</keyword>
<evidence type="ECO:0000256" key="4">
    <source>
        <dbReference type="ARBA" id="ARBA00022737"/>
    </source>
</evidence>
<sequence>MFWVFILVILFVHTDQYPKLDNLPEHLIPLVYPHQYSKPIEDILQEALQAQFQRNDLMCGSLSRNVANCICSTYQKLDNIGMLYIEKKTGYKSKSIVKSALPWLRYSHYYLKSRHNNLQRFPSNICEFPEIARIDLSYNKIKDIDLVSCITFLDTFKLQHNLVEYLSNETFLHMRFLRVIDLSHNKLKFIEPGFLINVNGSLFQFDVSYNYLTTLDITNILWTQIIFCKADFSHNSISSITNKLNWKSQKNSEFSFFGSLDSSYNNLTYFSIFNENGLNVKHAGKLFTWWIFVRGNQWICDCKVYPFAKLSEMIVKIYHRINFYMTCDSPRHLKKRTLFDIINNSDFDQLICNLSLAERCPAQCYCFYQPAIGNRTVVDCSRSGLTRLPSVLPKYANLHIDFSNNKIRNLKRIEQFGLNFFKRIKKLDLSNNQIGIFSNIGLHRYRKIQLINMTGNTIQRIPRSLQMLKPCQISLGKIIMKCTCEDLWLKIWLPLQYQNCANRTHVSCNNNGLLRPITDIEKEDLGCSVSTINTSLVNSLNCSAFFAVITCAMIIYKLRFELFILTRSCINFIREPLLPASVIHDIYISANEDDELIRKWLLSSLVPCLEKKGFDVFLFFRDSTIGKPREQETIDVISKSRNFIILLSDDTKGNQQWNKKEWKYAWNYYKWDFSRELIIINYDMLTYDDVVKDFFRGFFTLRKVIDFSNFNKNIEEDIVALLK</sequence>
<dbReference type="InterPro" id="IPR032675">
    <property type="entry name" value="LRR_dom_sf"/>
</dbReference>
<accession>A0A6J8AH71</accession>
<dbReference type="PANTHER" id="PTHR24369:SF210">
    <property type="entry name" value="CHAOPTIN-RELATED"/>
    <property type="match status" value="1"/>
</dbReference>
<dbReference type="GO" id="GO:0005886">
    <property type="term" value="C:plasma membrane"/>
    <property type="evidence" value="ECO:0007669"/>
    <property type="project" value="TreeGrafter"/>
</dbReference>
<dbReference type="Pfam" id="PF01582">
    <property type="entry name" value="TIR"/>
    <property type="match status" value="1"/>
</dbReference>
<dbReference type="GO" id="GO:0007165">
    <property type="term" value="P:signal transduction"/>
    <property type="evidence" value="ECO:0007669"/>
    <property type="project" value="InterPro"/>
</dbReference>
<dbReference type="SMART" id="SM00013">
    <property type="entry name" value="LRRNT"/>
    <property type="match status" value="1"/>
</dbReference>
<dbReference type="InterPro" id="IPR000157">
    <property type="entry name" value="TIR_dom"/>
</dbReference>
<dbReference type="Pfam" id="PF01462">
    <property type="entry name" value="LRRNT"/>
    <property type="match status" value="1"/>
</dbReference>
<name>A0A6J8AH71_MYTCO</name>
<keyword evidence="8" id="KW-1185">Reference proteome</keyword>
<feature type="chain" id="PRO_5027049320" description="TIR domain-containing protein" evidence="5">
    <location>
        <begin position="17"/>
        <end position="723"/>
    </location>
</feature>
<dbReference type="InterPro" id="IPR000372">
    <property type="entry name" value="LRRNT"/>
</dbReference>
<organism evidence="7 8">
    <name type="scientific">Mytilus coruscus</name>
    <name type="common">Sea mussel</name>
    <dbReference type="NCBI Taxonomy" id="42192"/>
    <lineage>
        <taxon>Eukaryota</taxon>
        <taxon>Metazoa</taxon>
        <taxon>Spiralia</taxon>
        <taxon>Lophotrochozoa</taxon>
        <taxon>Mollusca</taxon>
        <taxon>Bivalvia</taxon>
        <taxon>Autobranchia</taxon>
        <taxon>Pteriomorphia</taxon>
        <taxon>Mytilida</taxon>
        <taxon>Mytiloidea</taxon>
        <taxon>Mytilidae</taxon>
        <taxon>Mytilinae</taxon>
        <taxon>Mytilus</taxon>
    </lineage>
</organism>
<dbReference type="InterPro" id="IPR050541">
    <property type="entry name" value="LRR_TM_domain-containing"/>
</dbReference>
<keyword evidence="3 5" id="KW-0732">Signal</keyword>